<keyword evidence="4 8" id="KW-1133">Transmembrane helix</keyword>
<organism evidence="10 11">
    <name type="scientific">Turneriella parva (strain ATCC BAA-1111 / DSM 21527 / NCTC 11395 / H)</name>
    <name type="common">Leptospira parva</name>
    <dbReference type="NCBI Taxonomy" id="869212"/>
    <lineage>
        <taxon>Bacteria</taxon>
        <taxon>Pseudomonadati</taxon>
        <taxon>Spirochaetota</taxon>
        <taxon>Spirochaetia</taxon>
        <taxon>Leptospirales</taxon>
        <taxon>Leptospiraceae</taxon>
        <taxon>Turneriella</taxon>
    </lineage>
</organism>
<feature type="domain" description="Sulfatase N-terminal" evidence="9">
    <location>
        <begin position="249"/>
        <end position="515"/>
    </location>
</feature>
<evidence type="ECO:0000256" key="3">
    <source>
        <dbReference type="ARBA" id="ARBA00022692"/>
    </source>
</evidence>
<evidence type="ECO:0000313" key="10">
    <source>
        <dbReference type="EMBL" id="AFM11017.1"/>
    </source>
</evidence>
<dbReference type="CDD" id="cd16015">
    <property type="entry name" value="LTA_synthase"/>
    <property type="match status" value="1"/>
</dbReference>
<keyword evidence="5 8" id="KW-0472">Membrane</keyword>
<feature type="transmembrane region" description="Helical" evidence="8">
    <location>
        <begin position="150"/>
        <end position="168"/>
    </location>
</feature>
<dbReference type="STRING" id="869212.Turpa_0361"/>
<dbReference type="AlphaFoldDB" id="I4B160"/>
<feature type="binding site" evidence="7">
    <location>
        <position position="468"/>
    </location>
    <ligand>
        <name>Mn(2+)</name>
        <dbReference type="ChEBI" id="CHEBI:29035"/>
    </ligand>
</feature>
<dbReference type="PIRSF" id="PIRSF005091">
    <property type="entry name" value="Mmb_sulf_HI1246"/>
    <property type="match status" value="1"/>
</dbReference>
<gene>
    <name evidence="10" type="ordered locus">Turpa_0361</name>
</gene>
<evidence type="ECO:0000256" key="7">
    <source>
        <dbReference type="PIRSR" id="PIRSR005091-3"/>
    </source>
</evidence>
<dbReference type="KEGG" id="tpx:Turpa_0361"/>
<keyword evidence="3 8" id="KW-0812">Transmembrane</keyword>
<evidence type="ECO:0000256" key="4">
    <source>
        <dbReference type="ARBA" id="ARBA00022989"/>
    </source>
</evidence>
<dbReference type="Gene3D" id="3.40.720.10">
    <property type="entry name" value="Alkaline Phosphatase, subunit A"/>
    <property type="match status" value="1"/>
</dbReference>
<sequence length="617" mass="67921">MLVLSHCIFHILFLTTAAPPIAWLVALRFTLATVAPALFLPGLVYILSPSGGRVRKIALWVCGFITYYGLTIVVGDLAYYRQAGKHSTVELLLYYQNFFDVSLMALKDYTYVPLIYLVAGVAFFFGWRVLVRSEKQLPSASGGGRHFRQAAVVAAFAFLSLLFTRGGLQGRPVRPADAFVHLSQAHGDFALNGIYTSFYSMFNRSSFPVISDGESVARARSIIAGDNERFISDALPFLRVQQGSPAIKKNVVFIILESWSAKRLGVFGDKTGATPFFDSLAARGWFFTNAYATGRRSIASLPSAISSIPTLFGSLYITSPFEQNFQRGMGSVFKSAGYSTSFTYAASAGSMGFNAFARLAGFENIVTRESFAADAPHDGVWGVYDHVAFSRVLSDIDAAPKPFVSVMYTLHPHPPFTLPAGNAWYNETIPRAKYYNALRYSDQTLREFFTAAEKKIWFRETVFVLMADHAFDEAQGRDSYHIPLLIYSPGFVTPRRDARVASELDVLPTLVSLLQLPTLHAAMGKSLTAKGERFAFIDIEHAGGFITEKNGALLSVLFDTEGYSGHYNMSQDAAWQNLLQPAPLAAAKLQALKDYLGVMGYAIAKNRIAPANQAETR</sequence>
<dbReference type="InterPro" id="IPR012160">
    <property type="entry name" value="LtaS-like"/>
</dbReference>
<feature type="binding site" evidence="7">
    <location>
        <position position="257"/>
    </location>
    <ligand>
        <name>Mn(2+)</name>
        <dbReference type="ChEBI" id="CHEBI:29035"/>
    </ligand>
</feature>
<keyword evidence="6" id="KW-0479">Metal-binding</keyword>
<dbReference type="PANTHER" id="PTHR47371:SF3">
    <property type="entry name" value="PHOSPHOGLYCEROL TRANSFERASE I"/>
    <property type="match status" value="1"/>
</dbReference>
<reference evidence="10 11" key="1">
    <citation type="submission" date="2012-06" db="EMBL/GenBank/DDBJ databases">
        <title>The complete chromosome of genome of Turneriella parva DSM 21527.</title>
        <authorList>
            <consortium name="US DOE Joint Genome Institute (JGI-PGF)"/>
            <person name="Lucas S."/>
            <person name="Han J."/>
            <person name="Lapidus A."/>
            <person name="Bruce D."/>
            <person name="Goodwin L."/>
            <person name="Pitluck S."/>
            <person name="Peters L."/>
            <person name="Kyrpides N."/>
            <person name="Mavromatis K."/>
            <person name="Ivanova N."/>
            <person name="Mikhailova N."/>
            <person name="Chertkov O."/>
            <person name="Detter J.C."/>
            <person name="Tapia R."/>
            <person name="Han C."/>
            <person name="Land M."/>
            <person name="Hauser L."/>
            <person name="Markowitz V."/>
            <person name="Cheng J.-F."/>
            <person name="Hugenholtz P."/>
            <person name="Woyke T."/>
            <person name="Wu D."/>
            <person name="Gronow S."/>
            <person name="Wellnitz S."/>
            <person name="Brambilla E."/>
            <person name="Klenk H.-P."/>
            <person name="Eisen J.A."/>
        </authorList>
    </citation>
    <scope>NUCLEOTIDE SEQUENCE [LARGE SCALE GENOMIC DNA]</scope>
    <source>
        <strain evidence="11">ATCC BAA-1111 / DSM 21527 / NCTC 11395 / H</strain>
    </source>
</reference>
<dbReference type="Pfam" id="PF00884">
    <property type="entry name" value="Sulfatase"/>
    <property type="match status" value="1"/>
</dbReference>
<accession>I4B160</accession>
<evidence type="ECO:0000256" key="8">
    <source>
        <dbReference type="SAM" id="Phobius"/>
    </source>
</evidence>
<feature type="transmembrane region" description="Helical" evidence="8">
    <location>
        <begin position="59"/>
        <end position="80"/>
    </location>
</feature>
<evidence type="ECO:0000256" key="6">
    <source>
        <dbReference type="PIRSR" id="PIRSR005091-2"/>
    </source>
</evidence>
<dbReference type="GO" id="GO:0046872">
    <property type="term" value="F:metal ion binding"/>
    <property type="evidence" value="ECO:0007669"/>
    <property type="project" value="UniProtKB-KW"/>
</dbReference>
<dbReference type="Gene3D" id="3.30.1120.80">
    <property type="match status" value="1"/>
</dbReference>
<keyword evidence="11" id="KW-1185">Reference proteome</keyword>
<comment type="subcellular location">
    <subcellularLocation>
        <location evidence="1">Cell membrane</location>
        <topology evidence="1">Multi-pass membrane protein</topology>
    </subcellularLocation>
</comment>
<protein>
    <submittedName>
        <fullName evidence="10">Sulfatase</fullName>
    </submittedName>
</protein>
<evidence type="ECO:0000313" key="11">
    <source>
        <dbReference type="Proteomes" id="UP000006048"/>
    </source>
</evidence>
<feature type="transmembrane region" description="Helical" evidence="8">
    <location>
        <begin position="27"/>
        <end position="47"/>
    </location>
</feature>
<keyword evidence="6" id="KW-0464">Manganese</keyword>
<keyword evidence="2" id="KW-1003">Cell membrane</keyword>
<dbReference type="PANTHER" id="PTHR47371">
    <property type="entry name" value="LIPOTEICHOIC ACID SYNTHASE"/>
    <property type="match status" value="1"/>
</dbReference>
<evidence type="ECO:0000256" key="5">
    <source>
        <dbReference type="ARBA" id="ARBA00023136"/>
    </source>
</evidence>
<dbReference type="GO" id="GO:0005886">
    <property type="term" value="C:plasma membrane"/>
    <property type="evidence" value="ECO:0007669"/>
    <property type="project" value="UniProtKB-SubCell"/>
</dbReference>
<dbReference type="InterPro" id="IPR000917">
    <property type="entry name" value="Sulfatase_N"/>
</dbReference>
<dbReference type="SUPFAM" id="SSF53649">
    <property type="entry name" value="Alkaline phosphatase-like"/>
    <property type="match status" value="1"/>
</dbReference>
<evidence type="ECO:0000256" key="2">
    <source>
        <dbReference type="ARBA" id="ARBA00022475"/>
    </source>
</evidence>
<dbReference type="EMBL" id="CP002959">
    <property type="protein sequence ID" value="AFM11017.1"/>
    <property type="molecule type" value="Genomic_DNA"/>
</dbReference>
<dbReference type="Proteomes" id="UP000006048">
    <property type="component" value="Chromosome"/>
</dbReference>
<evidence type="ECO:0000259" key="9">
    <source>
        <dbReference type="Pfam" id="PF00884"/>
    </source>
</evidence>
<dbReference type="HOGENOM" id="CLU_014653_3_1_12"/>
<dbReference type="InterPro" id="IPR050448">
    <property type="entry name" value="OpgB/LTA_synthase_biosynth"/>
</dbReference>
<evidence type="ECO:0000256" key="1">
    <source>
        <dbReference type="ARBA" id="ARBA00004651"/>
    </source>
</evidence>
<feature type="binding site" evidence="7">
    <location>
        <position position="469"/>
    </location>
    <ligand>
        <name>Mn(2+)</name>
        <dbReference type="ChEBI" id="CHEBI:29035"/>
    </ligand>
</feature>
<feature type="binding site" evidence="6">
    <location>
        <position position="413"/>
    </location>
    <ligand>
        <name>substrate</name>
    </ligand>
</feature>
<feature type="transmembrane region" description="Helical" evidence="8">
    <location>
        <begin position="109"/>
        <end position="130"/>
    </location>
</feature>
<dbReference type="InterPro" id="IPR017850">
    <property type="entry name" value="Alkaline_phosphatase_core_sf"/>
</dbReference>
<proteinExistence type="predicted"/>
<name>I4B160_TURPD</name>